<feature type="transmembrane region" description="Helical" evidence="9">
    <location>
        <begin position="129"/>
        <end position="150"/>
    </location>
</feature>
<evidence type="ECO:0000256" key="5">
    <source>
        <dbReference type="ARBA" id="ARBA00022989"/>
    </source>
</evidence>
<feature type="transmembrane region" description="Helical" evidence="9">
    <location>
        <begin position="162"/>
        <end position="181"/>
    </location>
</feature>
<organism evidence="10 11">
    <name type="scientific">Eragrostis curvula</name>
    <name type="common">weeping love grass</name>
    <dbReference type="NCBI Taxonomy" id="38414"/>
    <lineage>
        <taxon>Eukaryota</taxon>
        <taxon>Viridiplantae</taxon>
        <taxon>Streptophyta</taxon>
        <taxon>Embryophyta</taxon>
        <taxon>Tracheophyta</taxon>
        <taxon>Spermatophyta</taxon>
        <taxon>Magnoliopsida</taxon>
        <taxon>Liliopsida</taxon>
        <taxon>Poales</taxon>
        <taxon>Poaceae</taxon>
        <taxon>PACMAD clade</taxon>
        <taxon>Chloridoideae</taxon>
        <taxon>Eragrostideae</taxon>
        <taxon>Eragrostidinae</taxon>
        <taxon>Eragrostis</taxon>
    </lineage>
</organism>
<dbReference type="AlphaFoldDB" id="A0A5J9U9F9"/>
<evidence type="ECO:0000256" key="9">
    <source>
        <dbReference type="SAM" id="Phobius"/>
    </source>
</evidence>
<comment type="caution">
    <text evidence="10">The sequence shown here is derived from an EMBL/GenBank/DDBJ whole genome shotgun (WGS) entry which is preliminary data.</text>
</comment>
<dbReference type="PROSITE" id="PS01190">
    <property type="entry name" value="RIBOSOMAL_L36E"/>
    <property type="match status" value="1"/>
</dbReference>
<name>A0A5J9U9F9_9POAL</name>
<dbReference type="InterPro" id="IPR003689">
    <property type="entry name" value="ZIP"/>
</dbReference>
<dbReference type="PANTHER" id="PTHR10114">
    <property type="entry name" value="60S RIBOSOMAL PROTEIN L36"/>
    <property type="match status" value="1"/>
</dbReference>
<dbReference type="Proteomes" id="UP000324897">
    <property type="component" value="Chromosome 7"/>
</dbReference>
<dbReference type="GO" id="GO:1990904">
    <property type="term" value="C:ribonucleoprotein complex"/>
    <property type="evidence" value="ECO:0007669"/>
    <property type="project" value="UniProtKB-KW"/>
</dbReference>
<dbReference type="Pfam" id="PF01158">
    <property type="entry name" value="Ribosomal_L36e"/>
    <property type="match status" value="1"/>
</dbReference>
<dbReference type="GO" id="GO:0046873">
    <property type="term" value="F:metal ion transmembrane transporter activity"/>
    <property type="evidence" value="ECO:0007669"/>
    <property type="project" value="InterPro"/>
</dbReference>
<keyword evidence="3 9" id="KW-0812">Transmembrane</keyword>
<evidence type="ECO:0000256" key="1">
    <source>
        <dbReference type="ARBA" id="ARBA00004141"/>
    </source>
</evidence>
<accession>A0A5J9U9F9</accession>
<evidence type="ECO:0000256" key="2">
    <source>
        <dbReference type="ARBA" id="ARBA00006509"/>
    </source>
</evidence>
<dbReference type="InterPro" id="IPR038097">
    <property type="entry name" value="Ribosomal_eL36_sf"/>
</dbReference>
<comment type="similarity">
    <text evidence="2 8">Belongs to the eukaryotic ribosomal protein eL36 family.</text>
</comment>
<keyword evidence="6 9" id="KW-0472">Membrane</keyword>
<dbReference type="Pfam" id="PF02535">
    <property type="entry name" value="Zip"/>
    <property type="match status" value="1"/>
</dbReference>
<evidence type="ECO:0000256" key="7">
    <source>
        <dbReference type="ARBA" id="ARBA00023274"/>
    </source>
</evidence>
<dbReference type="Gramene" id="TVU19820">
    <property type="protein sequence ID" value="TVU19820"/>
    <property type="gene ID" value="EJB05_35993"/>
</dbReference>
<dbReference type="GO" id="GO:0006412">
    <property type="term" value="P:translation"/>
    <property type="evidence" value="ECO:0007669"/>
    <property type="project" value="InterPro"/>
</dbReference>
<dbReference type="Gene3D" id="1.10.10.1760">
    <property type="entry name" value="60S ribosomal protein L36"/>
    <property type="match status" value="1"/>
</dbReference>
<keyword evidence="4 8" id="KW-0689">Ribosomal protein</keyword>
<evidence type="ECO:0000313" key="10">
    <source>
        <dbReference type="EMBL" id="TVU19820.1"/>
    </source>
</evidence>
<evidence type="ECO:0000256" key="4">
    <source>
        <dbReference type="ARBA" id="ARBA00022980"/>
    </source>
</evidence>
<evidence type="ECO:0000256" key="8">
    <source>
        <dbReference type="RuleBase" id="RU000665"/>
    </source>
</evidence>
<evidence type="ECO:0000313" key="11">
    <source>
        <dbReference type="Proteomes" id="UP000324897"/>
    </source>
</evidence>
<dbReference type="GO" id="GO:0016020">
    <property type="term" value="C:membrane"/>
    <property type="evidence" value="ECO:0007669"/>
    <property type="project" value="UniProtKB-SubCell"/>
</dbReference>
<dbReference type="InterPro" id="IPR000509">
    <property type="entry name" value="Ribosomal_eL36"/>
</dbReference>
<dbReference type="GO" id="GO:0005840">
    <property type="term" value="C:ribosome"/>
    <property type="evidence" value="ECO:0007669"/>
    <property type="project" value="UniProtKB-KW"/>
</dbReference>
<evidence type="ECO:0000256" key="3">
    <source>
        <dbReference type="ARBA" id="ARBA00022692"/>
    </source>
</evidence>
<comment type="subcellular location">
    <subcellularLocation>
        <location evidence="1">Membrane</location>
        <topology evidence="1">Multi-pass membrane protein</topology>
    </subcellularLocation>
</comment>
<feature type="transmembrane region" description="Helical" evidence="9">
    <location>
        <begin position="202"/>
        <end position="221"/>
    </location>
</feature>
<sequence>MAPPQPKSGLFVGINKGHVVTKRELPPRPSDRKGKATKRVTFVRNLIREVAGFAPYEKRITELLKVGKDKRALKVAKRKLGTHKRAKKKREEMSNVLRKMSVPTLLCLSRPISVKWITSSNAKFRLKSVVAMALFFSLTTPVGVAIGIVISSVYDETSPRALVVQGLLEAAAAGILVYMALVDILAEEFMSAKVQSRARLQLLLNASLLLGAGMMSMLAIWA</sequence>
<reference evidence="10 11" key="1">
    <citation type="journal article" date="2019" name="Sci. Rep.">
        <title>A high-quality genome of Eragrostis curvula grass provides insights into Poaceae evolution and supports new strategies to enhance forage quality.</title>
        <authorList>
            <person name="Carballo J."/>
            <person name="Santos B.A.C.M."/>
            <person name="Zappacosta D."/>
            <person name="Garbus I."/>
            <person name="Selva J.P."/>
            <person name="Gallo C.A."/>
            <person name="Diaz A."/>
            <person name="Albertini E."/>
            <person name="Caccamo M."/>
            <person name="Echenique V."/>
        </authorList>
    </citation>
    <scope>NUCLEOTIDE SEQUENCE [LARGE SCALE GENOMIC DNA]</scope>
    <source>
        <strain evidence="11">cv. Victoria</strain>
        <tissue evidence="10">Leaf</tissue>
    </source>
</reference>
<gene>
    <name evidence="10" type="ORF">EJB05_35993</name>
</gene>
<dbReference type="FunFam" id="1.10.10.1760:FF:000001">
    <property type="entry name" value="60S ribosomal protein L36"/>
    <property type="match status" value="1"/>
</dbReference>
<dbReference type="OrthoDB" id="25649at2759"/>
<evidence type="ECO:0000256" key="6">
    <source>
        <dbReference type="ARBA" id="ARBA00023136"/>
    </source>
</evidence>
<keyword evidence="11" id="KW-1185">Reference proteome</keyword>
<dbReference type="EMBL" id="RWGY01000029">
    <property type="protein sequence ID" value="TVU19820.1"/>
    <property type="molecule type" value="Genomic_DNA"/>
</dbReference>
<keyword evidence="7 8" id="KW-0687">Ribonucleoprotein</keyword>
<proteinExistence type="inferred from homology"/>
<keyword evidence="5 9" id="KW-1133">Transmembrane helix</keyword>
<dbReference type="GO" id="GO:0003735">
    <property type="term" value="F:structural constituent of ribosome"/>
    <property type="evidence" value="ECO:0007669"/>
    <property type="project" value="InterPro"/>
</dbReference>
<protein>
    <recommendedName>
        <fullName evidence="8">60S ribosomal protein L36</fullName>
    </recommendedName>
</protein>